<evidence type="ECO:0000313" key="3">
    <source>
        <dbReference type="Proteomes" id="UP000236449"/>
    </source>
</evidence>
<accession>A0A2J8HVM1</accession>
<evidence type="ECO:0000259" key="1">
    <source>
        <dbReference type="PROSITE" id="PS51782"/>
    </source>
</evidence>
<gene>
    <name evidence="2" type="ORF">C1N32_18915</name>
</gene>
<proteinExistence type="predicted"/>
<dbReference type="InterPro" id="IPR036779">
    <property type="entry name" value="LysM_dom_sf"/>
</dbReference>
<dbReference type="PROSITE" id="PS51782">
    <property type="entry name" value="LYSM"/>
    <property type="match status" value="1"/>
</dbReference>
<reference evidence="2 3" key="1">
    <citation type="submission" date="2018-01" db="EMBL/GenBank/DDBJ databases">
        <title>Draft genome sequences of six Vibrio diazotrophicus strains isolated from deep-sea sediments of the Baltic Sea.</title>
        <authorList>
            <person name="Castillo D."/>
            <person name="Vandieken V."/>
            <person name="Chiang O."/>
            <person name="Middelboe M."/>
        </authorList>
    </citation>
    <scope>NUCLEOTIDE SEQUENCE [LARGE SCALE GENOMIC DNA]</scope>
    <source>
        <strain evidence="2 3">60.27F</strain>
    </source>
</reference>
<dbReference type="SMART" id="SM00257">
    <property type="entry name" value="LysM"/>
    <property type="match status" value="1"/>
</dbReference>
<dbReference type="Gene3D" id="3.10.350.10">
    <property type="entry name" value="LysM domain"/>
    <property type="match status" value="1"/>
</dbReference>
<dbReference type="OrthoDB" id="9765158at2"/>
<dbReference type="PANTHER" id="PTHR34700">
    <property type="entry name" value="POTASSIUM BINDING PROTEIN KBP"/>
    <property type="match status" value="1"/>
</dbReference>
<dbReference type="CDD" id="cd00118">
    <property type="entry name" value="LysM"/>
    <property type="match status" value="1"/>
</dbReference>
<dbReference type="SUPFAM" id="SSF54106">
    <property type="entry name" value="LysM domain"/>
    <property type="match status" value="1"/>
</dbReference>
<dbReference type="InterPro" id="IPR018392">
    <property type="entry name" value="LysM"/>
</dbReference>
<comment type="caution">
    <text evidence="2">The sequence shown here is derived from an EMBL/GenBank/DDBJ whole genome shotgun (WGS) entry which is preliminary data.</text>
</comment>
<dbReference type="AlphaFoldDB" id="A0A2J8HVM1"/>
<dbReference type="Pfam" id="PF01476">
    <property type="entry name" value="LysM"/>
    <property type="match status" value="1"/>
</dbReference>
<dbReference type="EMBL" id="POSK01000016">
    <property type="protein sequence ID" value="PNI02326.1"/>
    <property type="molecule type" value="Genomic_DNA"/>
</dbReference>
<sequence length="389" mass="43702">MSQMTASCVIYQNHSHSFNAGYKVMTRLKGYFLLVFIALNGFSLKAFAQQPTQLTLKQGAPTTYTVVKGDTLWDISAMYLNNPWLWPQLWDINSDIENPHLIYPGDQLYLVWNNGKPQLKFKPKVTLSPKVRKVKKQPVPIVEQGLVMPYLQSDRLISKDVLATSSKVIGDSEGHQYITQQDQLYFTGRHTQAQWGVYRPASEFEREKEVLVALRLIATGELVQADETISTLRIKEQSQEVVQNDIVLPLVDIESLKLTTTFFPHPAPESANARILGALEGSQYYAQGQVVILSQGGEDGLKQGCMFEVFNTGSHVFGSQGQFSYEKKWFDKGMRLPSKKVGELMVIRPYDKFSLALITRSQTAFNQDVMALSPLAANAVLPQSADKDD</sequence>
<protein>
    <submittedName>
        <fullName evidence="2">Peptidoglycan-binding protein</fullName>
    </submittedName>
</protein>
<feature type="domain" description="LysM" evidence="1">
    <location>
        <begin position="62"/>
        <end position="110"/>
    </location>
</feature>
<name>A0A2J8HVM1_VIBDI</name>
<organism evidence="2 3">
    <name type="scientific">Vibrio diazotrophicus</name>
    <dbReference type="NCBI Taxonomy" id="685"/>
    <lineage>
        <taxon>Bacteria</taxon>
        <taxon>Pseudomonadati</taxon>
        <taxon>Pseudomonadota</taxon>
        <taxon>Gammaproteobacteria</taxon>
        <taxon>Vibrionales</taxon>
        <taxon>Vibrionaceae</taxon>
        <taxon>Vibrio</taxon>
    </lineage>
</organism>
<dbReference type="PANTHER" id="PTHR34700:SF4">
    <property type="entry name" value="PHAGE-LIKE ELEMENT PBSX PROTEIN XKDP"/>
    <property type="match status" value="1"/>
</dbReference>
<dbReference type="Proteomes" id="UP000236449">
    <property type="component" value="Unassembled WGS sequence"/>
</dbReference>
<evidence type="ECO:0000313" key="2">
    <source>
        <dbReference type="EMBL" id="PNI02326.1"/>
    </source>
</evidence>
<dbReference type="InterPro" id="IPR052196">
    <property type="entry name" value="Bact_Kbp"/>
</dbReference>